<dbReference type="InterPro" id="IPR001763">
    <property type="entry name" value="Rhodanese-like_dom"/>
</dbReference>
<dbReference type="PANTHER" id="PTHR10828">
    <property type="entry name" value="M-PHASE INDUCER PHOSPHATASE DUAL SPECIFICITY PHOSPHATASE CDC25"/>
    <property type="match status" value="1"/>
</dbReference>
<organism evidence="2 3">
    <name type="scientific">Strigomonas culicis</name>
    <dbReference type="NCBI Taxonomy" id="28005"/>
    <lineage>
        <taxon>Eukaryota</taxon>
        <taxon>Discoba</taxon>
        <taxon>Euglenozoa</taxon>
        <taxon>Kinetoplastea</taxon>
        <taxon>Metakinetoplastina</taxon>
        <taxon>Trypanosomatida</taxon>
        <taxon>Trypanosomatidae</taxon>
        <taxon>Strigomonadinae</taxon>
        <taxon>Strigomonas</taxon>
    </lineage>
</organism>
<evidence type="ECO:0000313" key="2">
    <source>
        <dbReference type="EMBL" id="EPY33714.1"/>
    </source>
</evidence>
<dbReference type="GO" id="GO:0004725">
    <property type="term" value="F:protein tyrosine phosphatase activity"/>
    <property type="evidence" value="ECO:0007669"/>
    <property type="project" value="TreeGrafter"/>
</dbReference>
<dbReference type="Gene3D" id="3.40.250.10">
    <property type="entry name" value="Rhodanese-like domain"/>
    <property type="match status" value="1"/>
</dbReference>
<dbReference type="SUPFAM" id="SSF52821">
    <property type="entry name" value="Rhodanese/Cell cycle control phosphatase"/>
    <property type="match status" value="1"/>
</dbReference>
<dbReference type="Pfam" id="PF00581">
    <property type="entry name" value="Rhodanese"/>
    <property type="match status" value="1"/>
</dbReference>
<evidence type="ECO:0000259" key="1">
    <source>
        <dbReference type="PROSITE" id="PS50206"/>
    </source>
</evidence>
<dbReference type="PANTHER" id="PTHR10828:SF38">
    <property type="entry name" value="ARSENICAL-RESISTANCE PROTEIN 2-RELATED"/>
    <property type="match status" value="1"/>
</dbReference>
<comment type="caution">
    <text evidence="2">The sequence shown here is derived from an EMBL/GenBank/DDBJ whole genome shotgun (WGS) entry which is preliminary data.</text>
</comment>
<dbReference type="OrthoDB" id="102559at2759"/>
<dbReference type="GO" id="GO:0005634">
    <property type="term" value="C:nucleus"/>
    <property type="evidence" value="ECO:0007669"/>
    <property type="project" value="TreeGrafter"/>
</dbReference>
<dbReference type="SMART" id="SM00450">
    <property type="entry name" value="RHOD"/>
    <property type="match status" value="1"/>
</dbReference>
<sequence length="128" mass="14012">MASYTYMEPEELVALLDDPAEAAKLTIVDCRDSDREAEGFILTSLHLPTATSPTAAYTALAERLAEEGKTTVVFHCALSQIRGPRGASRFAAVLRDLGRTVPRVCVLRGGFELFQGMYGKARPDLMYL</sequence>
<proteinExistence type="predicted"/>
<protein>
    <submittedName>
        <fullName evidence="2">As/Sb Reductase</fullName>
    </submittedName>
</protein>
<dbReference type="EMBL" id="ATMH01002052">
    <property type="protein sequence ID" value="EPY33714.1"/>
    <property type="molecule type" value="Genomic_DNA"/>
</dbReference>
<evidence type="ECO:0000313" key="3">
    <source>
        <dbReference type="Proteomes" id="UP000015354"/>
    </source>
</evidence>
<dbReference type="GO" id="GO:0005737">
    <property type="term" value="C:cytoplasm"/>
    <property type="evidence" value="ECO:0007669"/>
    <property type="project" value="TreeGrafter"/>
</dbReference>
<name>S9UY98_9TRYP</name>
<feature type="domain" description="Rhodanese" evidence="1">
    <location>
        <begin position="21"/>
        <end position="123"/>
    </location>
</feature>
<keyword evidence="3" id="KW-1185">Reference proteome</keyword>
<dbReference type="PROSITE" id="PS50206">
    <property type="entry name" value="RHODANESE_3"/>
    <property type="match status" value="1"/>
</dbReference>
<accession>S9UY98</accession>
<reference evidence="2 3" key="1">
    <citation type="journal article" date="2013" name="PLoS ONE">
        <title>Predicting the Proteins of Angomonas deanei, Strigomonas culicis and Their Respective Endosymbionts Reveals New Aspects of the Trypanosomatidae Family.</title>
        <authorList>
            <person name="Motta M.C."/>
            <person name="Martins A.C."/>
            <person name="de Souza S.S."/>
            <person name="Catta-Preta C.M."/>
            <person name="Silva R."/>
            <person name="Klein C.C."/>
            <person name="de Almeida L.G."/>
            <person name="de Lima Cunha O."/>
            <person name="Ciapina L.P."/>
            <person name="Brocchi M."/>
            <person name="Colabardini A.C."/>
            <person name="de Araujo Lima B."/>
            <person name="Machado C.R."/>
            <person name="de Almeida Soares C.M."/>
            <person name="Probst C.M."/>
            <person name="de Menezes C.B."/>
            <person name="Thompson C.E."/>
            <person name="Bartholomeu D.C."/>
            <person name="Gradia D.F."/>
            <person name="Pavoni D.P."/>
            <person name="Grisard E.C."/>
            <person name="Fantinatti-Garboggini F."/>
            <person name="Marchini F.K."/>
            <person name="Rodrigues-Luiz G.F."/>
            <person name="Wagner G."/>
            <person name="Goldman G.H."/>
            <person name="Fietto J.L."/>
            <person name="Elias M.C."/>
            <person name="Goldman M.H."/>
            <person name="Sagot M.F."/>
            <person name="Pereira M."/>
            <person name="Stoco P.H."/>
            <person name="de Mendonca-Neto R.P."/>
            <person name="Teixeira S.M."/>
            <person name="Maciel T.E."/>
            <person name="de Oliveira Mendes T.A."/>
            <person name="Urmenyi T.P."/>
            <person name="de Souza W."/>
            <person name="Schenkman S."/>
            <person name="de Vasconcelos A.T."/>
        </authorList>
    </citation>
    <scope>NUCLEOTIDE SEQUENCE [LARGE SCALE GENOMIC DNA]</scope>
</reference>
<gene>
    <name evidence="2" type="ORF">STCU_02052</name>
</gene>
<dbReference type="Proteomes" id="UP000015354">
    <property type="component" value="Unassembled WGS sequence"/>
</dbReference>
<dbReference type="InterPro" id="IPR036873">
    <property type="entry name" value="Rhodanese-like_dom_sf"/>
</dbReference>
<dbReference type="AlphaFoldDB" id="S9UY98"/>